<keyword evidence="2" id="KW-0413">Isomerase</keyword>
<name>A0ABQ6HLI9_9MICO</name>
<dbReference type="Gene3D" id="1.20.120.450">
    <property type="entry name" value="dinb family like domain"/>
    <property type="match status" value="1"/>
</dbReference>
<evidence type="ECO:0000259" key="1">
    <source>
        <dbReference type="Pfam" id="PF11716"/>
    </source>
</evidence>
<evidence type="ECO:0000313" key="3">
    <source>
        <dbReference type="Proteomes" id="UP001157109"/>
    </source>
</evidence>
<gene>
    <name evidence="2" type="ORF">GCM10025862_13690</name>
</gene>
<dbReference type="NCBIfam" id="TIGR03083">
    <property type="entry name" value="maleylpyruvate isomerase family mycothiol-dependent enzyme"/>
    <property type="match status" value="1"/>
</dbReference>
<dbReference type="RefSeq" id="WP_241444843.1">
    <property type="nucleotide sequence ID" value="NZ_BSUJ01000001.1"/>
</dbReference>
<feature type="domain" description="Mycothiol-dependent maleylpyruvate isomerase metal-binding" evidence="1">
    <location>
        <begin position="15"/>
        <end position="149"/>
    </location>
</feature>
<dbReference type="SUPFAM" id="SSF109854">
    <property type="entry name" value="DinB/YfiT-like putative metalloenzymes"/>
    <property type="match status" value="1"/>
</dbReference>
<dbReference type="InterPro" id="IPR034660">
    <property type="entry name" value="DinB/YfiT-like"/>
</dbReference>
<reference evidence="3" key="1">
    <citation type="journal article" date="2019" name="Int. J. Syst. Evol. Microbiol.">
        <title>The Global Catalogue of Microorganisms (GCM) 10K type strain sequencing project: providing services to taxonomists for standard genome sequencing and annotation.</title>
        <authorList>
            <consortium name="The Broad Institute Genomics Platform"/>
            <consortium name="The Broad Institute Genome Sequencing Center for Infectious Disease"/>
            <person name="Wu L."/>
            <person name="Ma J."/>
        </authorList>
    </citation>
    <scope>NUCLEOTIDE SEQUENCE [LARGE SCALE GENOMIC DNA]</scope>
    <source>
        <strain evidence="3">NBRC 105830</strain>
    </source>
</reference>
<proteinExistence type="predicted"/>
<dbReference type="GO" id="GO:0016853">
    <property type="term" value="F:isomerase activity"/>
    <property type="evidence" value="ECO:0007669"/>
    <property type="project" value="UniProtKB-KW"/>
</dbReference>
<accession>A0ABQ6HLI9</accession>
<dbReference type="InterPro" id="IPR024344">
    <property type="entry name" value="MDMPI_metal-binding"/>
</dbReference>
<dbReference type="Pfam" id="PF11716">
    <property type="entry name" value="MDMPI_N"/>
    <property type="match status" value="1"/>
</dbReference>
<organism evidence="2 3">
    <name type="scientific">Arsenicicoccus piscis</name>
    <dbReference type="NCBI Taxonomy" id="673954"/>
    <lineage>
        <taxon>Bacteria</taxon>
        <taxon>Bacillati</taxon>
        <taxon>Actinomycetota</taxon>
        <taxon>Actinomycetes</taxon>
        <taxon>Micrococcales</taxon>
        <taxon>Intrasporangiaceae</taxon>
        <taxon>Arsenicicoccus</taxon>
    </lineage>
</organism>
<dbReference type="InterPro" id="IPR017517">
    <property type="entry name" value="Maleyloyr_isom"/>
</dbReference>
<dbReference type="Proteomes" id="UP001157109">
    <property type="component" value="Unassembled WGS sequence"/>
</dbReference>
<protein>
    <submittedName>
        <fullName evidence="2">Maleylpyruvate isomerase</fullName>
    </submittedName>
</protein>
<dbReference type="EMBL" id="BSUJ01000001">
    <property type="protein sequence ID" value="GMA19348.1"/>
    <property type="molecule type" value="Genomic_DNA"/>
</dbReference>
<comment type="caution">
    <text evidence="2">The sequence shown here is derived from an EMBL/GenBank/DDBJ whole genome shotgun (WGS) entry which is preliminary data.</text>
</comment>
<evidence type="ECO:0000313" key="2">
    <source>
        <dbReference type="EMBL" id="GMA19348.1"/>
    </source>
</evidence>
<keyword evidence="3" id="KW-1185">Reference proteome</keyword>
<sequence length="239" mass="25181">MTDAARQAELSALVAETAALLDTARSLDDAALREPSLCQGWTRAHVLSHLWHGADALGRLVTSAETGTATPLYASPESRAAEIEEGARADRQTLLDQLSAACDRLATALAGMGPDALAAEVPLRGTTVAGSRLAWVRRREVGFHHVDLRAGYTFSDVDPALAESCLADLVDRYRANPATPSLSLRTDEGDVYAIGDGRPVVSAPRAGMLLWTARGVPDGIDAPPADQLPTLPSLEVAKP</sequence>